<organism evidence="2 4">
    <name type="scientific">Rotaria socialis</name>
    <dbReference type="NCBI Taxonomy" id="392032"/>
    <lineage>
        <taxon>Eukaryota</taxon>
        <taxon>Metazoa</taxon>
        <taxon>Spiralia</taxon>
        <taxon>Gnathifera</taxon>
        <taxon>Rotifera</taxon>
        <taxon>Eurotatoria</taxon>
        <taxon>Bdelloidea</taxon>
        <taxon>Philodinida</taxon>
        <taxon>Philodinidae</taxon>
        <taxon>Rotaria</taxon>
    </lineage>
</organism>
<dbReference type="Proteomes" id="UP000663869">
    <property type="component" value="Unassembled WGS sequence"/>
</dbReference>
<sequence length="102" mass="11488">MTMKFHLLQAVLLILMISYACQAVGTITCHRPGPMRKCAYSTCGIISYVGYGTSFSCNCYVWGKDPGRNVEWFRVNLDKGAYGYISSSYCWADVELCRYALV</sequence>
<gene>
    <name evidence="3" type="ORF">FME351_LOCUS28927</name>
    <name evidence="2" type="ORF">GRG538_LOCUS28633</name>
</gene>
<dbReference type="PROSITE" id="PS51257">
    <property type="entry name" value="PROKAR_LIPOPROTEIN"/>
    <property type="match status" value="1"/>
</dbReference>
<feature type="signal peptide" evidence="1">
    <location>
        <begin position="1"/>
        <end position="23"/>
    </location>
</feature>
<evidence type="ECO:0000313" key="2">
    <source>
        <dbReference type="EMBL" id="CAF3705370.1"/>
    </source>
</evidence>
<comment type="caution">
    <text evidence="2">The sequence shown here is derived from an EMBL/GenBank/DDBJ whole genome shotgun (WGS) entry which is preliminary data.</text>
</comment>
<dbReference type="AlphaFoldDB" id="A0A818VF75"/>
<evidence type="ECO:0000313" key="3">
    <source>
        <dbReference type="EMBL" id="CAF3718997.1"/>
    </source>
</evidence>
<proteinExistence type="predicted"/>
<reference evidence="2" key="1">
    <citation type="submission" date="2021-02" db="EMBL/GenBank/DDBJ databases">
        <authorList>
            <person name="Nowell W R."/>
        </authorList>
    </citation>
    <scope>NUCLEOTIDE SEQUENCE</scope>
</reference>
<evidence type="ECO:0000256" key="1">
    <source>
        <dbReference type="SAM" id="SignalP"/>
    </source>
</evidence>
<dbReference type="EMBL" id="CAJNYT010004971">
    <property type="protein sequence ID" value="CAF3705370.1"/>
    <property type="molecule type" value="Genomic_DNA"/>
</dbReference>
<feature type="chain" id="PRO_5036234298" evidence="1">
    <location>
        <begin position="24"/>
        <end position="102"/>
    </location>
</feature>
<dbReference type="EMBL" id="CAJNYU010004027">
    <property type="protein sequence ID" value="CAF3718997.1"/>
    <property type="molecule type" value="Genomic_DNA"/>
</dbReference>
<protein>
    <submittedName>
        <fullName evidence="2">Uncharacterized protein</fullName>
    </submittedName>
</protein>
<evidence type="ECO:0000313" key="4">
    <source>
        <dbReference type="Proteomes" id="UP000663872"/>
    </source>
</evidence>
<accession>A0A818VF75</accession>
<keyword evidence="1" id="KW-0732">Signal</keyword>
<name>A0A818VF75_9BILA</name>
<dbReference type="Proteomes" id="UP000663872">
    <property type="component" value="Unassembled WGS sequence"/>
</dbReference>